<organism evidence="3 4">
    <name type="scientific">Paramecium sonneborni</name>
    <dbReference type="NCBI Taxonomy" id="65129"/>
    <lineage>
        <taxon>Eukaryota</taxon>
        <taxon>Sar</taxon>
        <taxon>Alveolata</taxon>
        <taxon>Ciliophora</taxon>
        <taxon>Intramacronucleata</taxon>
        <taxon>Oligohymenophorea</taxon>
        <taxon>Peniculida</taxon>
        <taxon>Parameciidae</taxon>
        <taxon>Paramecium</taxon>
    </lineage>
</organism>
<evidence type="ECO:0000256" key="1">
    <source>
        <dbReference type="ARBA" id="ARBA00022723"/>
    </source>
</evidence>
<gene>
    <name evidence="3" type="ORF">PSON_ATCC_30995.1.T1150207</name>
</gene>
<dbReference type="Proteomes" id="UP000692954">
    <property type="component" value="Unassembled WGS sequence"/>
</dbReference>
<dbReference type="GO" id="GO:0050313">
    <property type="term" value="F:sulfur dioxygenase activity"/>
    <property type="evidence" value="ECO:0007669"/>
    <property type="project" value="InterPro"/>
</dbReference>
<comment type="caution">
    <text evidence="3">The sequence shown here is derived from an EMBL/GenBank/DDBJ whole genome shotgun (WGS) entry which is preliminary data.</text>
</comment>
<dbReference type="SMART" id="SM00450">
    <property type="entry name" value="RHOD"/>
    <property type="match status" value="2"/>
</dbReference>
<reference evidence="3" key="1">
    <citation type="submission" date="2021-01" db="EMBL/GenBank/DDBJ databases">
        <authorList>
            <consortium name="Genoscope - CEA"/>
            <person name="William W."/>
        </authorList>
    </citation>
    <scope>NUCLEOTIDE SEQUENCE</scope>
</reference>
<dbReference type="PANTHER" id="PTHR43084">
    <property type="entry name" value="PERSULFIDE DIOXYGENASE ETHE1"/>
    <property type="match status" value="1"/>
</dbReference>
<dbReference type="GO" id="GO:0006749">
    <property type="term" value="P:glutathione metabolic process"/>
    <property type="evidence" value="ECO:0007669"/>
    <property type="project" value="InterPro"/>
</dbReference>
<dbReference type="GO" id="GO:0070813">
    <property type="term" value="P:hydrogen sulfide metabolic process"/>
    <property type="evidence" value="ECO:0007669"/>
    <property type="project" value="TreeGrafter"/>
</dbReference>
<dbReference type="PROSITE" id="PS50206">
    <property type="entry name" value="RHODANESE_3"/>
    <property type="match status" value="2"/>
</dbReference>
<dbReference type="FunFam" id="3.60.15.10:FF:000030">
    <property type="entry name" value="Metallo-beta-lactamase family protein"/>
    <property type="match status" value="1"/>
</dbReference>
<dbReference type="EMBL" id="CAJJDN010000115">
    <property type="protein sequence ID" value="CAD8118041.1"/>
    <property type="molecule type" value="Genomic_DNA"/>
</dbReference>
<dbReference type="InterPro" id="IPR001763">
    <property type="entry name" value="Rhodanese-like_dom"/>
</dbReference>
<feature type="domain" description="Rhodanese" evidence="2">
    <location>
        <begin position="304"/>
        <end position="390"/>
    </location>
</feature>
<feature type="domain" description="Rhodanese" evidence="2">
    <location>
        <begin position="404"/>
        <end position="485"/>
    </location>
</feature>
<sequence length="486" mass="55008">MIKIVQLYMQQSGMKLNWKILYNFSKSVQQKSSETFGEGFYCQQLFTGCLAEYAYYIESNKEAIIIDPLRDIQPYIDLAKERGAKIKYVLLTHFHADFVAGHVSLKNQTGAQIIMGPNAEAPFINKILRDKEFLNLGQIKVQALHTPGHTQESTCFLLHDGKGKKHSLFTGDTLFLGEVGRPDLAVKSDLSQYDLAIMLFKSLREKLMPLPDDVVVYPGHGQGSACGKNISSGYSCTMGNQKKNNYALQPMDYETFVGEVVRDLPKPPQYFFYNAGLNKNNTTSDLNEILKKSNTRLSPKDVKLKNNAQIIDSRNSISEGFIPGSINVPLQIPFAHWVGTLLPHNKEVIIVCEKGTEEQTIMRLSRIGYDNILGYMYFEDWQQAGESISKPNELEKQEFLKLQQSNSGQIIDVRSMEEWRKGKLDTAKLYSLNELQNNLDKLNKDQQINIYCGTGQRAKIAHTLLVANGFTNVQYCKVGYEEIIKP</sequence>
<dbReference type="InterPro" id="IPR051682">
    <property type="entry name" value="Mito_Persulfide_Diox"/>
</dbReference>
<dbReference type="CDD" id="cd07724">
    <property type="entry name" value="POD-like_MBL-fold"/>
    <property type="match status" value="1"/>
</dbReference>
<dbReference type="InterPro" id="IPR001279">
    <property type="entry name" value="Metallo-B-lactamas"/>
</dbReference>
<evidence type="ECO:0000313" key="4">
    <source>
        <dbReference type="Proteomes" id="UP000692954"/>
    </source>
</evidence>
<dbReference type="OrthoDB" id="284123at2759"/>
<dbReference type="SMART" id="SM00849">
    <property type="entry name" value="Lactamase_B"/>
    <property type="match status" value="1"/>
</dbReference>
<protein>
    <recommendedName>
        <fullName evidence="2">Rhodanese domain-containing protein</fullName>
    </recommendedName>
</protein>
<evidence type="ECO:0000313" key="3">
    <source>
        <dbReference type="EMBL" id="CAD8118041.1"/>
    </source>
</evidence>
<dbReference type="GO" id="GO:0046872">
    <property type="term" value="F:metal ion binding"/>
    <property type="evidence" value="ECO:0007669"/>
    <property type="project" value="UniProtKB-KW"/>
</dbReference>
<dbReference type="PANTHER" id="PTHR43084:SF1">
    <property type="entry name" value="PERSULFIDE DIOXYGENASE ETHE1, MITOCHONDRIAL"/>
    <property type="match status" value="1"/>
</dbReference>
<dbReference type="Pfam" id="PF00753">
    <property type="entry name" value="Lactamase_B"/>
    <property type="match status" value="1"/>
</dbReference>
<name>A0A8S1QR53_9CILI</name>
<proteinExistence type="predicted"/>
<dbReference type="InterPro" id="IPR044528">
    <property type="entry name" value="POD-like_MBL-fold"/>
</dbReference>
<dbReference type="AlphaFoldDB" id="A0A8S1QR53"/>
<evidence type="ECO:0000259" key="2">
    <source>
        <dbReference type="PROSITE" id="PS50206"/>
    </source>
</evidence>
<dbReference type="CDD" id="cd00158">
    <property type="entry name" value="RHOD"/>
    <property type="match status" value="2"/>
</dbReference>
<dbReference type="Pfam" id="PF00581">
    <property type="entry name" value="Rhodanese"/>
    <property type="match status" value="2"/>
</dbReference>
<keyword evidence="1" id="KW-0479">Metal-binding</keyword>
<accession>A0A8S1QR53</accession>
<keyword evidence="4" id="KW-1185">Reference proteome</keyword>